<dbReference type="Pfam" id="PF02769">
    <property type="entry name" value="AIRS_C"/>
    <property type="match status" value="1"/>
</dbReference>
<dbReference type="RefSeq" id="WP_068465366.1">
    <property type="nucleotide sequence ID" value="NZ_LMTR01000096.1"/>
</dbReference>
<feature type="binding site" evidence="2">
    <location>
        <position position="161"/>
    </location>
    <ligand>
        <name>ATP</name>
        <dbReference type="ChEBI" id="CHEBI:30616"/>
    </ligand>
</feature>
<dbReference type="EC" id="2.7.4.16" evidence="2"/>
<dbReference type="GO" id="GO:0000287">
    <property type="term" value="F:magnesium ion binding"/>
    <property type="evidence" value="ECO:0007669"/>
    <property type="project" value="UniProtKB-UniRule"/>
</dbReference>
<feature type="binding site" evidence="2">
    <location>
        <position position="231"/>
    </location>
    <ligand>
        <name>Mg(2+)</name>
        <dbReference type="ChEBI" id="CHEBI:18420"/>
        <label>3</label>
    </ligand>
</feature>
<feature type="binding site" evidence="2">
    <location>
        <position position="42"/>
    </location>
    <ligand>
        <name>Mg(2+)</name>
        <dbReference type="ChEBI" id="CHEBI:18420"/>
        <label>4</label>
    </ligand>
</feature>
<evidence type="ECO:0000259" key="3">
    <source>
        <dbReference type="Pfam" id="PF00586"/>
    </source>
</evidence>
<accession>A0A120CT26</accession>
<dbReference type="SUPFAM" id="SSF55326">
    <property type="entry name" value="PurM N-terminal domain-like"/>
    <property type="match status" value="1"/>
</dbReference>
<keyword evidence="2 5" id="KW-0808">Transferase</keyword>
<dbReference type="PANTHER" id="PTHR30270">
    <property type="entry name" value="THIAMINE-MONOPHOSPHATE KINASE"/>
    <property type="match status" value="1"/>
</dbReference>
<comment type="pathway">
    <text evidence="2">Cofactor biosynthesis; thiamine diphosphate biosynthesis; thiamine diphosphate from thiamine phosphate: step 1/1.</text>
</comment>
<dbReference type="GO" id="GO:0009228">
    <property type="term" value="P:thiamine biosynthetic process"/>
    <property type="evidence" value="ECO:0007669"/>
    <property type="project" value="UniProtKB-KW"/>
</dbReference>
<keyword evidence="2" id="KW-0547">Nucleotide-binding</keyword>
<feature type="binding site" evidence="2">
    <location>
        <position position="66"/>
    </location>
    <ligand>
        <name>substrate</name>
    </ligand>
</feature>
<feature type="binding site" evidence="2">
    <location>
        <position position="340"/>
    </location>
    <ligand>
        <name>substrate</name>
    </ligand>
</feature>
<dbReference type="CDD" id="cd02194">
    <property type="entry name" value="ThiL"/>
    <property type="match status" value="1"/>
</dbReference>
<dbReference type="Gene3D" id="3.90.650.10">
    <property type="entry name" value="PurM-like C-terminal domain"/>
    <property type="match status" value="1"/>
</dbReference>
<protein>
    <recommendedName>
        <fullName evidence="2">Thiamine-monophosphate kinase</fullName>
        <shortName evidence="2">TMP kinase</shortName>
        <shortName evidence="2">Thiamine-phosphate kinase</shortName>
        <ecNumber evidence="2">2.7.4.16</ecNumber>
    </recommendedName>
</protein>
<comment type="catalytic activity">
    <reaction evidence="2">
        <text>thiamine phosphate + ATP = thiamine diphosphate + ADP</text>
        <dbReference type="Rhea" id="RHEA:15913"/>
        <dbReference type="ChEBI" id="CHEBI:30616"/>
        <dbReference type="ChEBI" id="CHEBI:37575"/>
        <dbReference type="ChEBI" id="CHEBI:58937"/>
        <dbReference type="ChEBI" id="CHEBI:456216"/>
        <dbReference type="EC" id="2.7.4.16"/>
    </reaction>
</comment>
<dbReference type="EMBL" id="LMTR01000096">
    <property type="protein sequence ID" value="KWT64002.1"/>
    <property type="molecule type" value="Genomic_DNA"/>
</dbReference>
<dbReference type="UniPathway" id="UPA00060">
    <property type="reaction ID" value="UER00142"/>
</dbReference>
<dbReference type="GO" id="GO:0009030">
    <property type="term" value="F:thiamine-phosphate kinase activity"/>
    <property type="evidence" value="ECO:0007669"/>
    <property type="project" value="UniProtKB-UniRule"/>
</dbReference>
<dbReference type="InterPro" id="IPR036676">
    <property type="entry name" value="PurM-like_C_sf"/>
</dbReference>
<keyword evidence="2" id="KW-0067">ATP-binding</keyword>
<reference evidence="5 6" key="1">
    <citation type="submission" date="2015-10" db="EMBL/GenBank/DDBJ databases">
        <title>Transcriptomic analysis of a linuron degrading triple-species bacterial consortium.</title>
        <authorList>
            <person name="Albers P."/>
        </authorList>
    </citation>
    <scope>NUCLEOTIDE SEQUENCE [LARGE SCALE GENOMIC DNA]</scope>
    <source>
        <strain evidence="5 6">WDL6</strain>
    </source>
</reference>
<dbReference type="AlphaFoldDB" id="A0A120CT26"/>
<feature type="binding site" evidence="2">
    <location>
        <position position="283"/>
    </location>
    <ligand>
        <name>substrate</name>
    </ligand>
</feature>
<comment type="caution">
    <text evidence="5">The sequence shown here is derived from an EMBL/GenBank/DDBJ whole genome shotgun (WGS) entry which is preliminary data.</text>
</comment>
<feature type="binding site" evidence="2">
    <location>
        <position position="59"/>
    </location>
    <ligand>
        <name>Mg(2+)</name>
        <dbReference type="ChEBI" id="CHEBI:18420"/>
        <label>2</label>
    </ligand>
</feature>
<feature type="binding site" evidence="2">
    <location>
        <position position="233"/>
    </location>
    <ligand>
        <name>ATP</name>
        <dbReference type="ChEBI" id="CHEBI:30616"/>
    </ligand>
</feature>
<dbReference type="GO" id="GO:0005524">
    <property type="term" value="F:ATP binding"/>
    <property type="evidence" value="ECO:0007669"/>
    <property type="project" value="UniProtKB-UniRule"/>
</dbReference>
<evidence type="ECO:0000313" key="6">
    <source>
        <dbReference type="Proteomes" id="UP000059074"/>
    </source>
</evidence>
<dbReference type="OrthoDB" id="9802811at2"/>
<dbReference type="PATRIC" id="fig|121290.4.peg.2247"/>
<dbReference type="Pfam" id="PF00586">
    <property type="entry name" value="AIRS"/>
    <property type="match status" value="1"/>
</dbReference>
<dbReference type="HAMAP" id="MF_02128">
    <property type="entry name" value="TMP_kinase"/>
    <property type="match status" value="1"/>
</dbReference>
<feature type="binding site" evidence="2">
    <location>
        <position position="58"/>
    </location>
    <ligand>
        <name>Mg(2+)</name>
        <dbReference type="ChEBI" id="CHEBI:18420"/>
        <label>1</label>
    </ligand>
</feature>
<feature type="domain" description="PurM-like N-terminal" evidence="3">
    <location>
        <begin position="41"/>
        <end position="153"/>
    </location>
</feature>
<name>A0A120CT26_HYPSL</name>
<dbReference type="SUPFAM" id="SSF56042">
    <property type="entry name" value="PurM C-terminal domain-like"/>
    <property type="match status" value="1"/>
</dbReference>
<feature type="binding site" evidence="2">
    <location>
        <position position="87"/>
    </location>
    <ligand>
        <name>Mg(2+)</name>
        <dbReference type="ChEBI" id="CHEBI:18420"/>
        <label>2</label>
    </ligand>
</feature>
<evidence type="ECO:0000256" key="2">
    <source>
        <dbReference type="HAMAP-Rule" id="MF_02128"/>
    </source>
</evidence>
<dbReference type="InterPro" id="IPR016188">
    <property type="entry name" value="PurM-like_N"/>
</dbReference>
<feature type="binding site" evidence="2">
    <location>
        <position position="59"/>
    </location>
    <ligand>
        <name>Mg(2+)</name>
        <dbReference type="ChEBI" id="CHEBI:18420"/>
        <label>1</label>
    </ligand>
</feature>
<organism evidence="5 6">
    <name type="scientific">Hyphomicrobium sulfonivorans</name>
    <dbReference type="NCBI Taxonomy" id="121290"/>
    <lineage>
        <taxon>Bacteria</taxon>
        <taxon>Pseudomonadati</taxon>
        <taxon>Pseudomonadota</taxon>
        <taxon>Alphaproteobacteria</taxon>
        <taxon>Hyphomicrobiales</taxon>
        <taxon>Hyphomicrobiaceae</taxon>
        <taxon>Hyphomicrobium</taxon>
    </lineage>
</organism>
<dbReference type="PANTHER" id="PTHR30270:SF0">
    <property type="entry name" value="THIAMINE-MONOPHOSPHATE KINASE"/>
    <property type="match status" value="1"/>
</dbReference>
<dbReference type="Gene3D" id="3.30.1330.10">
    <property type="entry name" value="PurM-like, N-terminal domain"/>
    <property type="match status" value="1"/>
</dbReference>
<feature type="binding site" evidence="2">
    <location>
        <position position="57"/>
    </location>
    <ligand>
        <name>Mg(2+)</name>
        <dbReference type="ChEBI" id="CHEBI:18420"/>
        <label>4</label>
    </ligand>
</feature>
<feature type="binding site" evidence="2">
    <location>
        <position position="42"/>
    </location>
    <ligand>
        <name>Mg(2+)</name>
        <dbReference type="ChEBI" id="CHEBI:18420"/>
        <label>3</label>
    </ligand>
</feature>
<keyword evidence="6" id="KW-1185">Reference proteome</keyword>
<keyword evidence="2" id="KW-0479">Metal-binding</keyword>
<dbReference type="PIRSF" id="PIRSF005303">
    <property type="entry name" value="Thiam_monoph_kin"/>
    <property type="match status" value="1"/>
</dbReference>
<keyword evidence="1 2" id="KW-0784">Thiamine biosynthesis</keyword>
<dbReference type="GO" id="GO:0009229">
    <property type="term" value="P:thiamine diphosphate biosynthetic process"/>
    <property type="evidence" value="ECO:0007669"/>
    <property type="project" value="UniProtKB-UniRule"/>
</dbReference>
<proteinExistence type="inferred from homology"/>
<comment type="function">
    <text evidence="2">Catalyzes the ATP-dependent phosphorylation of thiamine-monophosphate (TMP) to form thiamine-pyrophosphate (TPP), the active form of vitamin B1.</text>
</comment>
<feature type="binding site" evidence="2">
    <location>
        <position position="135"/>
    </location>
    <ligand>
        <name>Mg(2+)</name>
        <dbReference type="ChEBI" id="CHEBI:18420"/>
        <label>1</label>
    </ligand>
</feature>
<feature type="binding site" evidence="2">
    <location>
        <begin position="134"/>
        <end position="135"/>
    </location>
    <ligand>
        <name>ATP</name>
        <dbReference type="ChEBI" id="CHEBI:30616"/>
    </ligand>
</feature>
<feature type="domain" description="PurM-like C-terminal" evidence="4">
    <location>
        <begin position="166"/>
        <end position="322"/>
    </location>
</feature>
<gene>
    <name evidence="2" type="primary">thiL</name>
    <name evidence="5" type="ORF">APY04_3539</name>
</gene>
<evidence type="ECO:0000256" key="1">
    <source>
        <dbReference type="ARBA" id="ARBA00022977"/>
    </source>
</evidence>
<comment type="miscellaneous">
    <text evidence="2">Reaction mechanism of ThiL seems to utilize a direct, inline transfer of the gamma-phosphate of ATP to TMP rather than a phosphorylated enzyme intermediate.</text>
</comment>
<dbReference type="InterPro" id="IPR010918">
    <property type="entry name" value="PurM-like_C_dom"/>
</dbReference>
<evidence type="ECO:0000259" key="4">
    <source>
        <dbReference type="Pfam" id="PF02769"/>
    </source>
</evidence>
<dbReference type="InterPro" id="IPR036921">
    <property type="entry name" value="PurM-like_N_sf"/>
</dbReference>
<comment type="caution">
    <text evidence="2">Lacks conserved residue(s) required for the propagation of feature annotation.</text>
</comment>
<dbReference type="InterPro" id="IPR006283">
    <property type="entry name" value="ThiL-like"/>
</dbReference>
<keyword evidence="2 5" id="KW-0418">Kinase</keyword>
<evidence type="ECO:0000313" key="5">
    <source>
        <dbReference type="EMBL" id="KWT64002.1"/>
    </source>
</evidence>
<dbReference type="STRING" id="121290.APY04_3539"/>
<feature type="binding site" evidence="2">
    <location>
        <position position="234"/>
    </location>
    <ligand>
        <name>Mg(2+)</name>
        <dbReference type="ChEBI" id="CHEBI:18420"/>
        <label>5</label>
    </ligand>
</feature>
<sequence>MTTDPSDDAGPEHLNSDEETLIAEFWAPLANGYAGAYDLKDDAASIAVPPDEELIVSTDALIAGVHFFADEDPGAIGWKALAVNVSDLVAKGATPLAYLMHIAFPERPQSQWLQAFVDGLSAAQAAFGCHLAGGDTDRTPGPLSISITAFGTVPAGQMIRRSGAGVGDRVYVTGTIGDAHLGLALKRDAAMLARWDNPAATAQHLIARLVKPQPPLNVIPALREFASASMDISDGLMKDFERLCRTSGVGGRLQAEAVPLSPPARALLAAGETTLPDLLSGGEDYEVLACVPEARAAEFEAAANKHRVCVTHIGHITPADTGVSAVDATNRPLRFLHKGWDHFA</sequence>
<dbReference type="Proteomes" id="UP000059074">
    <property type="component" value="Unassembled WGS sequence"/>
</dbReference>
<dbReference type="NCBIfam" id="TIGR01379">
    <property type="entry name" value="thiL"/>
    <property type="match status" value="1"/>
</dbReference>
<feature type="binding site" evidence="2">
    <location>
        <position position="87"/>
    </location>
    <ligand>
        <name>Mg(2+)</name>
        <dbReference type="ChEBI" id="CHEBI:18420"/>
        <label>4</label>
    </ligand>
</feature>
<comment type="similarity">
    <text evidence="2">Belongs to the thiamine-monophosphate kinase family.</text>
</comment>
<keyword evidence="2" id="KW-0460">Magnesium</keyword>
<feature type="binding site" evidence="2">
    <location>
        <position position="87"/>
    </location>
    <ligand>
        <name>Mg(2+)</name>
        <dbReference type="ChEBI" id="CHEBI:18420"/>
        <label>3</label>
    </ligand>
</feature>